<evidence type="ECO:0000313" key="9">
    <source>
        <dbReference type="EMBL" id="SFF25303.1"/>
    </source>
</evidence>
<feature type="active site" description="Nucleophile" evidence="7">
    <location>
        <position position="463"/>
    </location>
</feature>
<evidence type="ECO:0000256" key="5">
    <source>
        <dbReference type="ARBA" id="ARBA00022984"/>
    </source>
</evidence>
<dbReference type="GO" id="GO:0009252">
    <property type="term" value="P:peptidoglycan biosynthetic process"/>
    <property type="evidence" value="ECO:0007669"/>
    <property type="project" value="UniProtKB-UniPathway"/>
</dbReference>
<dbReference type="InterPro" id="IPR036365">
    <property type="entry name" value="PGBD-like_sf"/>
</dbReference>
<dbReference type="PROSITE" id="PS52029">
    <property type="entry name" value="LD_TPASE"/>
    <property type="match status" value="1"/>
</dbReference>
<dbReference type="AlphaFoldDB" id="A0A1I2H7F7"/>
<keyword evidence="6 7" id="KW-0961">Cell wall biogenesis/degradation</keyword>
<evidence type="ECO:0000256" key="6">
    <source>
        <dbReference type="ARBA" id="ARBA00023316"/>
    </source>
</evidence>
<dbReference type="InterPro" id="IPR038063">
    <property type="entry name" value="Transpep_catalytic_dom"/>
</dbReference>
<proteinExistence type="inferred from homology"/>
<dbReference type="GO" id="GO:0016740">
    <property type="term" value="F:transferase activity"/>
    <property type="evidence" value="ECO:0007669"/>
    <property type="project" value="UniProtKB-KW"/>
</dbReference>
<dbReference type="Pfam" id="PF01471">
    <property type="entry name" value="PG_binding_1"/>
    <property type="match status" value="1"/>
</dbReference>
<gene>
    <name evidence="9" type="ORF">SAMN03003324_03015</name>
</gene>
<dbReference type="InterPro" id="IPR005490">
    <property type="entry name" value="LD_TPept_cat_dom"/>
</dbReference>
<evidence type="ECO:0000256" key="1">
    <source>
        <dbReference type="ARBA" id="ARBA00004752"/>
    </source>
</evidence>
<evidence type="ECO:0000256" key="2">
    <source>
        <dbReference type="ARBA" id="ARBA00005992"/>
    </source>
</evidence>
<feature type="active site" description="Proton donor/acceptor" evidence="7">
    <location>
        <position position="444"/>
    </location>
</feature>
<organism evidence="9 10">
    <name type="scientific">Pedobacter antarcticus</name>
    <dbReference type="NCBI Taxonomy" id="34086"/>
    <lineage>
        <taxon>Bacteria</taxon>
        <taxon>Pseudomonadati</taxon>
        <taxon>Bacteroidota</taxon>
        <taxon>Sphingobacteriia</taxon>
        <taxon>Sphingobacteriales</taxon>
        <taxon>Sphingobacteriaceae</taxon>
        <taxon>Pedobacter</taxon>
    </lineage>
</organism>
<evidence type="ECO:0000256" key="7">
    <source>
        <dbReference type="PROSITE-ProRule" id="PRU01373"/>
    </source>
</evidence>
<dbReference type="PANTHER" id="PTHR41533:SF2">
    <property type="entry name" value="BLR7131 PROTEIN"/>
    <property type="match status" value="1"/>
</dbReference>
<protein>
    <submittedName>
        <fullName evidence="9">Murein L,D-transpeptidase YcbB/YkuD</fullName>
    </submittedName>
</protein>
<sequence length="560" mass="63298">MSFLLKFSILSTMRLKFIVIAPLLFLFIQCQQKPENKVIRDTSITPVNAVTKLYTDSLDMEKFISSQQLDDSAANRMRNFYNSRNFQFAWFSEKGLAEQTKVLYDLDKNFRSSNGDSSVTLKNLQTRIDHLLTIDTVIKKADTSLTLLEFNLTSHFFSFITDAYAGKVDPAKLQWYIPRKKIDAVAVLDSLVKNKGNDTNGNAPLNSYYVTLNKELSHWSAIAKKGSWPDLEFAALQKLKPGDSSAIISTLKTRLAAFGALAPTDSSGLYTLAVDTALRLAQQQFGQQVTGKLTASLVKSLNIPVRKRIEQILINLERMRWVPVMPEGRVILVNIPEYKLHIFEDRKEVLNMGIVVGKEAHQTVIFSNTLKNIVFSPYWNVPPSIVKAEILPAINRNKNYLAQHQMEIYGKSGGLPLIRQKPGSTNSLGRVKFLFPNSYNIYLHDTPAKSLFTEQKRAFSHGCIRLSQPKTLAEYLLENDPSWTKEKITKAMQQSKETWVQVKQPVPVFITYFTAWVDKNGLLNFRDDVYGHDSKMAALLFPQTPAAQKAVGADDSKINQ</sequence>
<dbReference type="InterPro" id="IPR052905">
    <property type="entry name" value="LD-transpeptidase_YkuD-like"/>
</dbReference>
<keyword evidence="3" id="KW-0808">Transferase</keyword>
<dbReference type="Pfam" id="PF03734">
    <property type="entry name" value="YkuD"/>
    <property type="match status" value="1"/>
</dbReference>
<dbReference type="GO" id="GO:0071555">
    <property type="term" value="P:cell wall organization"/>
    <property type="evidence" value="ECO:0007669"/>
    <property type="project" value="UniProtKB-UniRule"/>
</dbReference>
<feature type="domain" description="L,D-TPase catalytic" evidence="8">
    <location>
        <begin position="329"/>
        <end position="489"/>
    </location>
</feature>
<name>A0A1I2H7F7_9SPHI</name>
<comment type="similarity">
    <text evidence="2">Belongs to the YkuD family.</text>
</comment>
<dbReference type="InterPro" id="IPR002477">
    <property type="entry name" value="Peptidoglycan-bd-like"/>
</dbReference>
<dbReference type="InterPro" id="IPR045380">
    <property type="entry name" value="LD_TPept_scaffold_dom"/>
</dbReference>
<dbReference type="SUPFAM" id="SSF47090">
    <property type="entry name" value="PGBD-like"/>
    <property type="match status" value="1"/>
</dbReference>
<reference evidence="9 10" key="1">
    <citation type="submission" date="2016-10" db="EMBL/GenBank/DDBJ databases">
        <authorList>
            <person name="de Groot N.N."/>
        </authorList>
    </citation>
    <scope>NUCLEOTIDE SEQUENCE [LARGE SCALE GENOMIC DNA]</scope>
    <source>
        <strain evidence="9 10">ATCC 51969</strain>
    </source>
</reference>
<dbReference type="PANTHER" id="PTHR41533">
    <property type="entry name" value="L,D-TRANSPEPTIDASE HI_1667-RELATED"/>
    <property type="match status" value="1"/>
</dbReference>
<dbReference type="SUPFAM" id="SSF141523">
    <property type="entry name" value="L,D-transpeptidase catalytic domain-like"/>
    <property type="match status" value="1"/>
</dbReference>
<dbReference type="EMBL" id="FONS01000007">
    <property type="protein sequence ID" value="SFF25303.1"/>
    <property type="molecule type" value="Genomic_DNA"/>
</dbReference>
<dbReference type="STRING" id="34086.SAMN04488084_102348"/>
<dbReference type="GO" id="GO:0008360">
    <property type="term" value="P:regulation of cell shape"/>
    <property type="evidence" value="ECO:0007669"/>
    <property type="project" value="UniProtKB-UniRule"/>
</dbReference>
<dbReference type="GO" id="GO:0004180">
    <property type="term" value="F:carboxypeptidase activity"/>
    <property type="evidence" value="ECO:0007669"/>
    <property type="project" value="UniProtKB-ARBA"/>
</dbReference>
<dbReference type="Gene3D" id="2.40.440.10">
    <property type="entry name" value="L,D-transpeptidase catalytic domain-like"/>
    <property type="match status" value="1"/>
</dbReference>
<evidence type="ECO:0000256" key="3">
    <source>
        <dbReference type="ARBA" id="ARBA00022679"/>
    </source>
</evidence>
<dbReference type="CDD" id="cd16913">
    <property type="entry name" value="YkuD_like"/>
    <property type="match status" value="1"/>
</dbReference>
<dbReference type="Pfam" id="PF20142">
    <property type="entry name" value="Scaffold"/>
    <property type="match status" value="1"/>
</dbReference>
<keyword evidence="4 7" id="KW-0133">Cell shape</keyword>
<dbReference type="Proteomes" id="UP000183129">
    <property type="component" value="Unassembled WGS sequence"/>
</dbReference>
<accession>A0A1I2H7F7</accession>
<dbReference type="UniPathway" id="UPA00219"/>
<keyword evidence="5 7" id="KW-0573">Peptidoglycan synthesis</keyword>
<evidence type="ECO:0000256" key="4">
    <source>
        <dbReference type="ARBA" id="ARBA00022960"/>
    </source>
</evidence>
<comment type="pathway">
    <text evidence="1 7">Cell wall biogenesis; peptidoglycan biosynthesis.</text>
</comment>
<evidence type="ECO:0000259" key="8">
    <source>
        <dbReference type="PROSITE" id="PS52029"/>
    </source>
</evidence>
<evidence type="ECO:0000313" key="10">
    <source>
        <dbReference type="Proteomes" id="UP000183129"/>
    </source>
</evidence>